<evidence type="ECO:0000256" key="2">
    <source>
        <dbReference type="SAM" id="MobiDB-lite"/>
    </source>
</evidence>
<gene>
    <name evidence="3" type="primary">yenA1</name>
    <name evidence="3" type="ORF">QVN42_12985</name>
</gene>
<comment type="caution">
    <text evidence="3">The sequence shown here is derived from an EMBL/GenBank/DDBJ whole genome shotgun (WGS) entry which is preliminary data.</text>
</comment>
<feature type="region of interest" description="Disordered" evidence="2">
    <location>
        <begin position="106"/>
        <end position="130"/>
    </location>
</feature>
<dbReference type="EMBL" id="JAUEHU010000012">
    <property type="protein sequence ID" value="MDN0088291.1"/>
    <property type="molecule type" value="Genomic_DNA"/>
</dbReference>
<name>A0AAW7K9W9_9GAMM</name>
<dbReference type="Proteomes" id="UP001167864">
    <property type="component" value="Unassembled WGS sequence"/>
</dbReference>
<accession>A0AAW7K9W9</accession>
<evidence type="ECO:0000256" key="1">
    <source>
        <dbReference type="ARBA" id="ARBA00023026"/>
    </source>
</evidence>
<feature type="compositionally biased region" description="Polar residues" evidence="2">
    <location>
        <begin position="118"/>
        <end position="130"/>
    </location>
</feature>
<keyword evidence="1" id="KW-0843">Virulence</keyword>
<dbReference type="RefSeq" id="WP_289818054.1">
    <property type="nucleotide sequence ID" value="NZ_JAUEHU010000012.1"/>
</dbReference>
<evidence type="ECO:0000313" key="4">
    <source>
        <dbReference type="Proteomes" id="UP001167864"/>
    </source>
</evidence>
<protein>
    <submittedName>
        <fullName evidence="3">Insecticidal toxin complex toxin subunit YenA1</fullName>
    </submittedName>
</protein>
<organism evidence="3 4">
    <name type="scientific">Yersinia nurmii</name>
    <dbReference type="NCBI Taxonomy" id="685706"/>
    <lineage>
        <taxon>Bacteria</taxon>
        <taxon>Pseudomonadati</taxon>
        <taxon>Pseudomonadota</taxon>
        <taxon>Gammaproteobacteria</taxon>
        <taxon>Enterobacterales</taxon>
        <taxon>Yersiniaceae</taxon>
        <taxon>Yersinia</taxon>
    </lineage>
</organism>
<proteinExistence type="predicted"/>
<evidence type="ECO:0000313" key="3">
    <source>
        <dbReference type="EMBL" id="MDN0088291.1"/>
    </source>
</evidence>
<sequence>MDKYNNYSNAIKSKSSISPLLAAAARIEPEVTVLSSTAKSNRSQYSQSLAETLLGLGYSSIFDIAKVSRQRFIKRHDESLLGNGAVIFDKAVSMANQVLQKYRQNRHEKNNSPLAPGTFSSANASNESQTNKLPEYNQLFPEPWDDFCRPGAIEALDSPASYLLDLYKFIQSVELDGSNQARKLETRRADIPKLSLDNDALNKEVTALSIINDVLSGSAREYIDQSGHADKEVNQILGDTHFPFTLPYSLPTQQINKGLGASNIELGTVIQRVDPQFSWDATQEKYNQVLLAYTQLSSEQIALLSSPDVFTQNFVTQTELSVGYLSGSTTEILAETDLSRHGYIVEGADNITGPTQLVEHSDAPYDVIEVTCSNQAKETITIKLRGENIITYQRTKARMVPFDNSSPFSRQLKLTFVAEDNPTVGNLDKGPYFANMDIYAAEWVKKNISGEAMESRPFLTMTYRIAIAKEGASREELLPEADAFFINNFGLSAEDSSQLVKLVAFGNQTGSKAEEIENLLSCGENLPTVSPNVIFANPIFSSYFNNEPFPAPYHFGGVYINAHQRNAMAIIRAEDGREIQSLSNFRLERLNRFIRLQRWLDLPSHQLDLLLTSAMQADVDNSQQEITERVLKSLGLFRHLNLQYKITPEIFSSWLYQLTPFAISGEIAFFDRIFNREKLFDQPFVLDGGSFTYLDAKGSDAKSVKQLCAGLNISAVTFQFIAPLVESALGLEAGKLVRSFEVVSSLYRLVSIPQTFGLSTEDGLILMNILTDDMGYLAKQPTLDDKQTQDKNFLSIILKLEDLSVWLTKNKLTPASLALLLGVTRLAVVPTNNMVTFFKGIANGLSDNVCLTTDDFQRQELEGTDWWAILLTNQVIDKNGLVLDIHPVWGKSDEEMLMEKIKSIDVSNDNNIMSIIVQILIQAKNAQENLLSQTISAEYGVERSLVPLQLRWLGSNVYSVLNQVLNNTPTDIASIDPALSELTYSLLIYTQLINSLKLNKELIFLRLTQPDWLGLTQSRLSTQLSLSEIYLITCYQEWVANADKNEDSIHEYLTFANIKEMEDENPSVDNSEKCSELLAEILAWDSGEILKAASLLGLNPPQVKNVFEIDWIRRLQKLSEKTMISTDYLWQMGDLRENSEFSLKEGIGEAVMAALKAQGDSDNV</sequence>
<dbReference type="Pfam" id="PF03538">
    <property type="entry name" value="VRP1"/>
    <property type="match status" value="1"/>
</dbReference>
<dbReference type="AlphaFoldDB" id="A0AAW7K9W9"/>
<dbReference type="InterPro" id="IPR018003">
    <property type="entry name" value="Insecticidal_toxin/plasmid_vir"/>
</dbReference>
<reference evidence="3" key="1">
    <citation type="submission" date="2023-06" db="EMBL/GenBank/DDBJ databases">
        <authorList>
            <person name="Polev D.E."/>
            <person name="Saitova A.T."/>
            <person name="Bogumilchik E.A."/>
            <person name="Kokorina G.I."/>
            <person name="Voskresenskaia E.A."/>
        </authorList>
    </citation>
    <scope>NUCLEOTIDE SEQUENCE</scope>
    <source>
        <strain evidence="3">2145 StPb PI</strain>
    </source>
</reference>